<dbReference type="Proteomes" id="UP001320119">
    <property type="component" value="Chromosome"/>
</dbReference>
<reference evidence="10 11" key="1">
    <citation type="journal article" date="2022" name="IScience">
        <title>An ultrasensitive nanofiber-based assay for enzymatic hydrolysis and deep-sea microbial degradation of cellulose.</title>
        <authorList>
            <person name="Tsudome M."/>
            <person name="Tachioka M."/>
            <person name="Miyazaki M."/>
            <person name="Uchimura K."/>
            <person name="Tsuda M."/>
            <person name="Takaki Y."/>
            <person name="Deguchi S."/>
        </authorList>
    </citation>
    <scope>NUCLEOTIDE SEQUENCE [LARGE SCALE GENOMIC DNA]</scope>
    <source>
        <strain evidence="10 11">GE09</strain>
    </source>
</reference>
<comment type="similarity">
    <text evidence="6">Belongs to the ABC-4 integral membrane protein family.</text>
</comment>
<keyword evidence="5 7" id="KW-0472">Membrane</keyword>
<evidence type="ECO:0000313" key="10">
    <source>
        <dbReference type="EMBL" id="BCD96405.1"/>
    </source>
</evidence>
<evidence type="ECO:0000256" key="4">
    <source>
        <dbReference type="ARBA" id="ARBA00022989"/>
    </source>
</evidence>
<keyword evidence="2" id="KW-1003">Cell membrane</keyword>
<organism evidence="10 11">
    <name type="scientific">Marinagarivorans cellulosilyticus</name>
    <dbReference type="NCBI Taxonomy" id="2721545"/>
    <lineage>
        <taxon>Bacteria</taxon>
        <taxon>Pseudomonadati</taxon>
        <taxon>Pseudomonadota</taxon>
        <taxon>Gammaproteobacteria</taxon>
        <taxon>Cellvibrionales</taxon>
        <taxon>Cellvibrionaceae</taxon>
        <taxon>Marinagarivorans</taxon>
    </lineage>
</organism>
<accession>A0AAN2BIW7</accession>
<sequence length="418" mass="45662">MLDLDRWQEIAHTLGRHKLRTTLTAFGVFWGIFMLVLLLGAGNSLKQDALSRFGASTNTIYLWAGRPTQLPYQGFAKGRRVGLNISDRDYLRQNLHGAELVLEQNQLGGWQADQYIVRNGKSGSYQTTGAHAETALLEGFVAIKGRFLNVLDYTERRKVAVIGDEVYSDLFDKDEDPIGQSLEIGGLYFKIVGVFAPSIPSENTRRDSQSIRIPNSTLRHAFNQLGWIGSMRIKPKEGVSAIALEQQALSLLKELHHIHPDEKAAIGHYNSEKDYLKVMSLFTGLQAFSWFVAIGTLLAGVIGVGNIMLIVVKERTREIGLRKALGATRWSVLSLIIQEALVITTLAGYTGLVAGVAMLELFSSIIEAGGIPGFGVPSIDFSTALSALAILVFSGLLAAWLPARKAAAVNPITALQDD</sequence>
<evidence type="ECO:0000259" key="9">
    <source>
        <dbReference type="Pfam" id="PF12704"/>
    </source>
</evidence>
<dbReference type="InterPro" id="IPR050250">
    <property type="entry name" value="Macrolide_Exporter_MacB"/>
</dbReference>
<keyword evidence="3 7" id="KW-0812">Transmembrane</keyword>
<evidence type="ECO:0000256" key="1">
    <source>
        <dbReference type="ARBA" id="ARBA00004651"/>
    </source>
</evidence>
<gene>
    <name evidence="10" type="ORF">MARGE09_P0605</name>
</gene>
<feature type="transmembrane region" description="Helical" evidence="7">
    <location>
        <begin position="287"/>
        <end position="312"/>
    </location>
</feature>
<name>A0AAN2BIW7_9GAMM</name>
<dbReference type="InterPro" id="IPR003838">
    <property type="entry name" value="ABC3_permease_C"/>
</dbReference>
<evidence type="ECO:0000313" key="11">
    <source>
        <dbReference type="Proteomes" id="UP001320119"/>
    </source>
</evidence>
<keyword evidence="11" id="KW-1185">Reference proteome</keyword>
<comment type="subcellular location">
    <subcellularLocation>
        <location evidence="1">Cell membrane</location>
        <topology evidence="1">Multi-pass membrane protein</topology>
    </subcellularLocation>
</comment>
<feature type="domain" description="MacB-like periplasmic core" evidence="9">
    <location>
        <begin position="21"/>
        <end position="248"/>
    </location>
</feature>
<dbReference type="EMBL" id="AP023086">
    <property type="protein sequence ID" value="BCD96405.1"/>
    <property type="molecule type" value="Genomic_DNA"/>
</dbReference>
<dbReference type="PANTHER" id="PTHR30572">
    <property type="entry name" value="MEMBRANE COMPONENT OF TRANSPORTER-RELATED"/>
    <property type="match status" value="1"/>
</dbReference>
<dbReference type="Pfam" id="PF02687">
    <property type="entry name" value="FtsX"/>
    <property type="match status" value="1"/>
</dbReference>
<evidence type="ECO:0000256" key="3">
    <source>
        <dbReference type="ARBA" id="ARBA00022692"/>
    </source>
</evidence>
<dbReference type="AlphaFoldDB" id="A0AAN2BIW7"/>
<dbReference type="PANTHER" id="PTHR30572:SF4">
    <property type="entry name" value="ABC TRANSPORTER PERMEASE YTRF"/>
    <property type="match status" value="1"/>
</dbReference>
<feature type="transmembrane region" description="Helical" evidence="7">
    <location>
        <begin position="21"/>
        <end position="42"/>
    </location>
</feature>
<proteinExistence type="inferred from homology"/>
<dbReference type="InterPro" id="IPR025857">
    <property type="entry name" value="MacB_PCD"/>
</dbReference>
<dbReference type="KEGG" id="marq:MARGE09_P0605"/>
<protein>
    <submittedName>
        <fullName evidence="10">ABC transport system permease protein</fullName>
    </submittedName>
</protein>
<evidence type="ECO:0000256" key="2">
    <source>
        <dbReference type="ARBA" id="ARBA00022475"/>
    </source>
</evidence>
<dbReference type="Pfam" id="PF12704">
    <property type="entry name" value="MacB_PCD"/>
    <property type="match status" value="1"/>
</dbReference>
<evidence type="ECO:0000259" key="8">
    <source>
        <dbReference type="Pfam" id="PF02687"/>
    </source>
</evidence>
<evidence type="ECO:0000256" key="6">
    <source>
        <dbReference type="ARBA" id="ARBA00038076"/>
    </source>
</evidence>
<feature type="transmembrane region" description="Helical" evidence="7">
    <location>
        <begin position="332"/>
        <end position="359"/>
    </location>
</feature>
<dbReference type="GO" id="GO:0005886">
    <property type="term" value="C:plasma membrane"/>
    <property type="evidence" value="ECO:0007669"/>
    <property type="project" value="UniProtKB-SubCell"/>
</dbReference>
<dbReference type="RefSeq" id="WP_236985907.1">
    <property type="nucleotide sequence ID" value="NZ_AP023086.1"/>
</dbReference>
<evidence type="ECO:0000256" key="5">
    <source>
        <dbReference type="ARBA" id="ARBA00023136"/>
    </source>
</evidence>
<dbReference type="GO" id="GO:0022857">
    <property type="term" value="F:transmembrane transporter activity"/>
    <property type="evidence" value="ECO:0007669"/>
    <property type="project" value="TreeGrafter"/>
</dbReference>
<feature type="transmembrane region" description="Helical" evidence="7">
    <location>
        <begin position="379"/>
        <end position="401"/>
    </location>
</feature>
<feature type="domain" description="ABC3 transporter permease C-terminal" evidence="8">
    <location>
        <begin position="291"/>
        <end position="411"/>
    </location>
</feature>
<evidence type="ECO:0000256" key="7">
    <source>
        <dbReference type="SAM" id="Phobius"/>
    </source>
</evidence>
<keyword evidence="4 7" id="KW-1133">Transmembrane helix</keyword>